<protein>
    <submittedName>
        <fullName evidence="1">Uncharacterized protein</fullName>
    </submittedName>
</protein>
<dbReference type="Proteomes" id="UP001497700">
    <property type="component" value="Unassembled WGS sequence"/>
</dbReference>
<keyword evidence="2" id="KW-1185">Reference proteome</keyword>
<name>A0ACB9Z5R3_9PEZI</name>
<organism evidence="1 2">
    <name type="scientific">Hypoxylon rubiginosum</name>
    <dbReference type="NCBI Taxonomy" id="110542"/>
    <lineage>
        <taxon>Eukaryota</taxon>
        <taxon>Fungi</taxon>
        <taxon>Dikarya</taxon>
        <taxon>Ascomycota</taxon>
        <taxon>Pezizomycotina</taxon>
        <taxon>Sordariomycetes</taxon>
        <taxon>Xylariomycetidae</taxon>
        <taxon>Xylariales</taxon>
        <taxon>Hypoxylaceae</taxon>
        <taxon>Hypoxylon</taxon>
    </lineage>
</organism>
<accession>A0ACB9Z5R3</accession>
<reference evidence="1 2" key="1">
    <citation type="journal article" date="2022" name="New Phytol.">
        <title>Ecological generalism drives hyperdiversity of secondary metabolite gene clusters in xylarialean endophytes.</title>
        <authorList>
            <person name="Franco M.E.E."/>
            <person name="Wisecaver J.H."/>
            <person name="Arnold A.E."/>
            <person name="Ju Y.M."/>
            <person name="Slot J.C."/>
            <person name="Ahrendt S."/>
            <person name="Moore L.P."/>
            <person name="Eastman K.E."/>
            <person name="Scott K."/>
            <person name="Konkel Z."/>
            <person name="Mondo S.J."/>
            <person name="Kuo A."/>
            <person name="Hayes R.D."/>
            <person name="Haridas S."/>
            <person name="Andreopoulos B."/>
            <person name="Riley R."/>
            <person name="LaButti K."/>
            <person name="Pangilinan J."/>
            <person name="Lipzen A."/>
            <person name="Amirebrahimi M."/>
            <person name="Yan J."/>
            <person name="Adam C."/>
            <person name="Keymanesh K."/>
            <person name="Ng V."/>
            <person name="Louie K."/>
            <person name="Northen T."/>
            <person name="Drula E."/>
            <person name="Henrissat B."/>
            <person name="Hsieh H.M."/>
            <person name="Youens-Clark K."/>
            <person name="Lutzoni F."/>
            <person name="Miadlikowska J."/>
            <person name="Eastwood D.C."/>
            <person name="Hamelin R.C."/>
            <person name="Grigoriev I.V."/>
            <person name="U'Ren J.M."/>
        </authorList>
    </citation>
    <scope>NUCLEOTIDE SEQUENCE [LARGE SCALE GENOMIC DNA]</scope>
    <source>
        <strain evidence="1 2">CBS 119005</strain>
    </source>
</reference>
<proteinExistence type="predicted"/>
<dbReference type="EMBL" id="MU393451">
    <property type="protein sequence ID" value="KAI4867114.1"/>
    <property type="molecule type" value="Genomic_DNA"/>
</dbReference>
<comment type="caution">
    <text evidence="1">The sequence shown here is derived from an EMBL/GenBank/DDBJ whole genome shotgun (WGS) entry which is preliminary data.</text>
</comment>
<evidence type="ECO:0000313" key="2">
    <source>
        <dbReference type="Proteomes" id="UP001497700"/>
    </source>
</evidence>
<evidence type="ECO:0000313" key="1">
    <source>
        <dbReference type="EMBL" id="KAI4867114.1"/>
    </source>
</evidence>
<sequence>MPEPVSDLLPLHPREKVTVIALPKEALKIILSYCGLDGLLSARAANSAFYKAFQTFPGSLIRDTVLHEIDAEVLPQAIQTSEAASFRNRYLLNPSFQKHSKCQHENPPYMQELTRIKRALYRFETYCRLFPPTNVLEDCDKPRAAQMSFLSSFSPWEREQLASVHESLWRQVAPAFNDIALHDIYWGAFRTSCVDEFDDPYTESILSRGLRSIYSLSRAETYSQRHQLLGCKIPNATTEFLHDAFACYNHMVLKSDYLATANRRPQQPSMPFDSDPDLGPERAWKWSHPDESRTEFSNEAEYVFERACGYVFWDEERLVRNGLLNTHWIDTTIEMEESVAALVPTLREQQESWKARSALFEKRILGYWKGMEDRLAVQD</sequence>
<gene>
    <name evidence="1" type="ORF">F4820DRAFT_446459</name>
</gene>